<evidence type="ECO:0000256" key="1">
    <source>
        <dbReference type="SAM" id="Phobius"/>
    </source>
</evidence>
<dbReference type="Proteomes" id="UP000199199">
    <property type="component" value="Unassembled WGS sequence"/>
</dbReference>
<reference evidence="3" key="1">
    <citation type="submission" date="2016-10" db="EMBL/GenBank/DDBJ databases">
        <authorList>
            <person name="Varghese N."/>
            <person name="Submissions S."/>
        </authorList>
    </citation>
    <scope>NUCLEOTIDE SEQUENCE [LARGE SCALE GENOMIC DNA]</scope>
    <source>
        <strain evidence="3">DSM 22427</strain>
    </source>
</reference>
<name>A0A1I6V9A9_9EURY</name>
<evidence type="ECO:0000313" key="2">
    <source>
        <dbReference type="EMBL" id="SFT10195.1"/>
    </source>
</evidence>
<evidence type="ECO:0000313" key="3">
    <source>
        <dbReference type="Proteomes" id="UP000199199"/>
    </source>
</evidence>
<feature type="transmembrane region" description="Helical" evidence="1">
    <location>
        <begin position="30"/>
        <end position="52"/>
    </location>
</feature>
<keyword evidence="1" id="KW-0472">Membrane</keyword>
<proteinExistence type="predicted"/>
<dbReference type="AlphaFoldDB" id="A0A1I6V9A9"/>
<gene>
    <name evidence="2" type="ORF">SAMN04488556_0143</name>
</gene>
<dbReference type="EMBL" id="FOZS01000014">
    <property type="protein sequence ID" value="SFT10195.1"/>
    <property type="molecule type" value="Genomic_DNA"/>
</dbReference>
<keyword evidence="3" id="KW-1185">Reference proteome</keyword>
<accession>A0A1I6V9A9</accession>
<sequence length="59" mass="6357">MDWIKMVPLLAAIVISLSIYVLVSEAGSEYFLTIALLSISGVLCIISTIAQFHNKGNST</sequence>
<feature type="transmembrane region" description="Helical" evidence="1">
    <location>
        <begin position="6"/>
        <end position="23"/>
    </location>
</feature>
<organism evidence="2 3">
    <name type="scientific">Halostagnicola kamekurae</name>
    <dbReference type="NCBI Taxonomy" id="619731"/>
    <lineage>
        <taxon>Archaea</taxon>
        <taxon>Methanobacteriati</taxon>
        <taxon>Methanobacteriota</taxon>
        <taxon>Stenosarchaea group</taxon>
        <taxon>Halobacteria</taxon>
        <taxon>Halobacteriales</taxon>
        <taxon>Natrialbaceae</taxon>
        <taxon>Halostagnicola</taxon>
    </lineage>
</organism>
<keyword evidence="1" id="KW-0812">Transmembrane</keyword>
<protein>
    <submittedName>
        <fullName evidence="2">Uncharacterized protein</fullName>
    </submittedName>
</protein>
<keyword evidence="1" id="KW-1133">Transmembrane helix</keyword>